<sequence>MTAGRDMNARLIVRLQDRFSAGLGRLRARLDGIFGSMRRLGAITGIAAGLSLVGPIQQAAAFDQSLRDIALTAGQTGADVGAMIRRLEGEFNRLAIETGRRSTDIAQGAAVLISAGMERSLVDRLMPTIARVATATNASISDVAQAAFTLSDTLRVGPDQMERALAAMVTAGKEGRFEFRDMAREFPGLTAAAAALGLTGERAVNSLSAALQVARRGAASSSEAANNLQNFLQKLSSPETVRNFRQMGVNLEEVMADATRRGINPIEAIVQKVREVTGGNMFRVGELFGDMQVLNFLRPMMQNVEEYLRIRDLAAGATTGVIGQDFAAQMEGPFRGLEVFYERLDQLGRRLGASLSRGLAPVNQSMAAVLGFLERMDRQFPGLLDTLVTAAAVIGGASAVFAVLGTVLGFILGPIGAVAAGLAGLLGISMAPFLLLVAAIAAAALLIYEHWDDIADFFARIWAGITRFWNSEQVAWLRNSVVAVLAGAASLLTTAWEGVADFFASLWANIAGAFSAAWETIRPIVEAIQAAMAWAEGARGNGRTAGGSGPLAPQGQGLRRPGVASGFYAPEDAVPGGGGREARVAGEIVVRAAPGTEIVDTTSRNPNVPITPNRGPMLATP</sequence>
<keyword evidence="1" id="KW-1188">Viral release from host cell</keyword>
<reference evidence="5" key="1">
    <citation type="submission" date="2020-01" db="EMBL/GenBank/DDBJ databases">
        <authorList>
            <person name="Rat A."/>
        </authorList>
    </citation>
    <scope>NUCLEOTIDE SEQUENCE</scope>
    <source>
        <strain evidence="5">LMG 31228</strain>
    </source>
</reference>
<dbReference type="RefSeq" id="WP_211847443.1">
    <property type="nucleotide sequence ID" value="NZ_JAAEDL010000015.1"/>
</dbReference>
<dbReference type="NCBIfam" id="TIGR01760">
    <property type="entry name" value="tape_meas_TP901"/>
    <property type="match status" value="1"/>
</dbReference>
<accession>A0A9X9XDX2</accession>
<feature type="transmembrane region" description="Helical" evidence="3">
    <location>
        <begin position="418"/>
        <end position="448"/>
    </location>
</feature>
<feature type="region of interest" description="Disordered" evidence="2">
    <location>
        <begin position="598"/>
        <end position="621"/>
    </location>
</feature>
<evidence type="ECO:0000259" key="4">
    <source>
        <dbReference type="Pfam" id="PF10145"/>
    </source>
</evidence>
<organism evidence="5 6">
    <name type="scientific">Neoroseomonas eburnea</name>
    <dbReference type="NCBI Taxonomy" id="1346889"/>
    <lineage>
        <taxon>Bacteria</taxon>
        <taxon>Pseudomonadati</taxon>
        <taxon>Pseudomonadota</taxon>
        <taxon>Alphaproteobacteria</taxon>
        <taxon>Acetobacterales</taxon>
        <taxon>Acetobacteraceae</taxon>
        <taxon>Neoroseomonas</taxon>
    </lineage>
</organism>
<proteinExistence type="predicted"/>
<feature type="transmembrane region" description="Helical" evidence="3">
    <location>
        <begin position="383"/>
        <end position="412"/>
    </location>
</feature>
<keyword evidence="3" id="KW-1133">Transmembrane helix</keyword>
<dbReference type="EMBL" id="JAAEDL010000015">
    <property type="protein sequence ID" value="MBR0681908.1"/>
    <property type="molecule type" value="Genomic_DNA"/>
</dbReference>
<dbReference type="Proteomes" id="UP001138709">
    <property type="component" value="Unassembled WGS sequence"/>
</dbReference>
<protein>
    <submittedName>
        <fullName evidence="5">Phage tail tape measure protein</fullName>
    </submittedName>
</protein>
<feature type="domain" description="Phage tail tape measure protein" evidence="4">
    <location>
        <begin position="93"/>
        <end position="275"/>
    </location>
</feature>
<evidence type="ECO:0000256" key="2">
    <source>
        <dbReference type="SAM" id="MobiDB-lite"/>
    </source>
</evidence>
<dbReference type="PANTHER" id="PTHR37813">
    <property type="entry name" value="FELS-2 PROPHAGE PROTEIN"/>
    <property type="match status" value="1"/>
</dbReference>
<keyword evidence="3" id="KW-0812">Transmembrane</keyword>
<keyword evidence="3" id="KW-0472">Membrane</keyword>
<evidence type="ECO:0000256" key="3">
    <source>
        <dbReference type="SAM" id="Phobius"/>
    </source>
</evidence>
<evidence type="ECO:0000313" key="5">
    <source>
        <dbReference type="EMBL" id="MBR0681908.1"/>
    </source>
</evidence>
<evidence type="ECO:0000313" key="6">
    <source>
        <dbReference type="Proteomes" id="UP001138709"/>
    </source>
</evidence>
<name>A0A9X9XDX2_9PROT</name>
<evidence type="ECO:0000256" key="1">
    <source>
        <dbReference type="ARBA" id="ARBA00022612"/>
    </source>
</evidence>
<dbReference type="Pfam" id="PF10145">
    <property type="entry name" value="PhageMin_Tail"/>
    <property type="match status" value="1"/>
</dbReference>
<dbReference type="InterPro" id="IPR010090">
    <property type="entry name" value="Phage_tape_meas"/>
</dbReference>
<gene>
    <name evidence="5" type="ORF">GXW74_15545</name>
</gene>
<comment type="caution">
    <text evidence="5">The sequence shown here is derived from an EMBL/GenBank/DDBJ whole genome shotgun (WGS) entry which is preliminary data.</text>
</comment>
<reference evidence="5" key="2">
    <citation type="journal article" date="2021" name="Syst. Appl. Microbiol.">
        <title>Roseomonas hellenica sp. nov., isolated from roots of wild-growing Alkanna tinctoria.</title>
        <authorList>
            <person name="Rat A."/>
            <person name="Naranjo H.D."/>
            <person name="Lebbe L."/>
            <person name="Cnockaert M."/>
            <person name="Krigas N."/>
            <person name="Grigoriadou K."/>
            <person name="Maloupa E."/>
            <person name="Willems A."/>
        </authorList>
    </citation>
    <scope>NUCLEOTIDE SEQUENCE</scope>
    <source>
        <strain evidence="5">LMG 31228</strain>
    </source>
</reference>
<keyword evidence="6" id="KW-1185">Reference proteome</keyword>
<dbReference type="PANTHER" id="PTHR37813:SF1">
    <property type="entry name" value="FELS-2 PROPHAGE PROTEIN"/>
    <property type="match status" value="1"/>
</dbReference>
<dbReference type="AlphaFoldDB" id="A0A9X9XDX2"/>
<feature type="compositionally biased region" description="Polar residues" evidence="2">
    <location>
        <begin position="599"/>
        <end position="610"/>
    </location>
</feature>